<dbReference type="PANTHER" id="PTHR14969:SF62">
    <property type="entry name" value="DECAPRENYLPHOSPHORYL-5-PHOSPHORIBOSE PHOSPHATASE RV3807C-RELATED"/>
    <property type="match status" value="1"/>
</dbReference>
<accession>A0ABN8DQ23</accession>
<reference evidence="12" key="1">
    <citation type="submission" date="2021-11" db="EMBL/GenBank/DDBJ databases">
        <authorList>
            <person name="Rodrigo-Torres L."/>
            <person name="Arahal R. D."/>
            <person name="Lucena T."/>
        </authorList>
    </citation>
    <scope>NUCLEOTIDE SEQUENCE</scope>
    <source>
        <strain evidence="12">CECT 7929</strain>
    </source>
</reference>
<evidence type="ECO:0000256" key="6">
    <source>
        <dbReference type="ARBA" id="ARBA00022989"/>
    </source>
</evidence>
<evidence type="ECO:0000256" key="7">
    <source>
        <dbReference type="ARBA" id="ARBA00023136"/>
    </source>
</evidence>
<keyword evidence="13" id="KW-1185">Reference proteome</keyword>
<dbReference type="SUPFAM" id="SSF48317">
    <property type="entry name" value="Acid phosphatase/Vanadium-dependent haloperoxidase"/>
    <property type="match status" value="1"/>
</dbReference>
<keyword evidence="4 10" id="KW-0812">Transmembrane</keyword>
<dbReference type="Pfam" id="PF01569">
    <property type="entry name" value="PAP2"/>
    <property type="match status" value="1"/>
</dbReference>
<evidence type="ECO:0000259" key="11">
    <source>
        <dbReference type="SMART" id="SM00014"/>
    </source>
</evidence>
<feature type="transmembrane region" description="Helical" evidence="10">
    <location>
        <begin position="67"/>
        <end position="85"/>
    </location>
</feature>
<comment type="subcellular location">
    <subcellularLocation>
        <location evidence="1">Cell membrane</location>
        <topology evidence="1">Multi-pass membrane protein</topology>
    </subcellularLocation>
</comment>
<dbReference type="Proteomes" id="UP000838672">
    <property type="component" value="Unassembled WGS sequence"/>
</dbReference>
<evidence type="ECO:0000313" key="12">
    <source>
        <dbReference type="EMBL" id="CAH0532443.1"/>
    </source>
</evidence>
<dbReference type="CDD" id="cd01610">
    <property type="entry name" value="PAP2_like"/>
    <property type="match status" value="1"/>
</dbReference>
<keyword evidence="7 10" id="KW-0472">Membrane</keyword>
<dbReference type="InterPro" id="IPR036938">
    <property type="entry name" value="PAP2/HPO_sf"/>
</dbReference>
<evidence type="ECO:0000256" key="3">
    <source>
        <dbReference type="ARBA" id="ARBA00022475"/>
    </source>
</evidence>
<dbReference type="EMBL" id="CAKLDI010000001">
    <property type="protein sequence ID" value="CAH0532443.1"/>
    <property type="molecule type" value="Genomic_DNA"/>
</dbReference>
<name>A0ABN8DQ23_9VIBR</name>
<dbReference type="EC" id="3.6.1.27" evidence="2"/>
<evidence type="ECO:0000256" key="8">
    <source>
        <dbReference type="ARBA" id="ARBA00032707"/>
    </source>
</evidence>
<sequence length="183" mass="20851">MQPSLNLEDKNRLYRVDYAMSRWCLQHPYNQQVAQVSRAISHTGDGHLYFCFALLAYWLGDEAGIQFFWMLLAAFAMELPLYWLLKNAIKRDRPQQLPSFIKPSDRYSLPSGHSTAAFLVANLLAVCYPPLLWPMLIWASLIALSRVLLGVHFVSDIIVGALLGTAIAQWTLLLWSSPLRSAW</sequence>
<evidence type="ECO:0000256" key="2">
    <source>
        <dbReference type="ARBA" id="ARBA00012374"/>
    </source>
</evidence>
<proteinExistence type="predicted"/>
<dbReference type="PANTHER" id="PTHR14969">
    <property type="entry name" value="SPHINGOSINE-1-PHOSPHATE PHOSPHOHYDROLASE"/>
    <property type="match status" value="1"/>
</dbReference>
<evidence type="ECO:0000256" key="9">
    <source>
        <dbReference type="ARBA" id="ARBA00047594"/>
    </source>
</evidence>
<gene>
    <name evidence="12" type="ORF">VST7929_00272</name>
</gene>
<protein>
    <recommendedName>
        <fullName evidence="2">undecaprenyl-diphosphate phosphatase</fullName>
        <ecNumber evidence="2">3.6.1.27</ecNumber>
    </recommendedName>
    <alternativeName>
        <fullName evidence="8">Undecaprenyl pyrophosphate phosphatase</fullName>
    </alternativeName>
</protein>
<evidence type="ECO:0000313" key="13">
    <source>
        <dbReference type="Proteomes" id="UP000838672"/>
    </source>
</evidence>
<keyword evidence="6 10" id="KW-1133">Transmembrane helix</keyword>
<evidence type="ECO:0000256" key="10">
    <source>
        <dbReference type="SAM" id="Phobius"/>
    </source>
</evidence>
<evidence type="ECO:0000256" key="1">
    <source>
        <dbReference type="ARBA" id="ARBA00004651"/>
    </source>
</evidence>
<comment type="caution">
    <text evidence="12">The sequence shown here is derived from an EMBL/GenBank/DDBJ whole genome shotgun (WGS) entry which is preliminary data.</text>
</comment>
<evidence type="ECO:0000256" key="5">
    <source>
        <dbReference type="ARBA" id="ARBA00022801"/>
    </source>
</evidence>
<feature type="domain" description="Phosphatidic acid phosphatase type 2/haloperoxidase" evidence="11">
    <location>
        <begin position="67"/>
        <end position="172"/>
    </location>
</feature>
<comment type="catalytic activity">
    <reaction evidence="9">
        <text>di-trans,octa-cis-undecaprenyl diphosphate + H2O = di-trans,octa-cis-undecaprenyl phosphate + phosphate + H(+)</text>
        <dbReference type="Rhea" id="RHEA:28094"/>
        <dbReference type="ChEBI" id="CHEBI:15377"/>
        <dbReference type="ChEBI" id="CHEBI:15378"/>
        <dbReference type="ChEBI" id="CHEBI:43474"/>
        <dbReference type="ChEBI" id="CHEBI:58405"/>
        <dbReference type="ChEBI" id="CHEBI:60392"/>
        <dbReference type="EC" id="3.6.1.27"/>
    </reaction>
</comment>
<keyword evidence="3" id="KW-1003">Cell membrane</keyword>
<organism evidence="12 13">
    <name type="scientific">Vibrio stylophorae</name>
    <dbReference type="NCBI Taxonomy" id="659351"/>
    <lineage>
        <taxon>Bacteria</taxon>
        <taxon>Pseudomonadati</taxon>
        <taxon>Pseudomonadota</taxon>
        <taxon>Gammaproteobacteria</taxon>
        <taxon>Vibrionales</taxon>
        <taxon>Vibrionaceae</taxon>
        <taxon>Vibrio</taxon>
    </lineage>
</organism>
<dbReference type="InterPro" id="IPR000326">
    <property type="entry name" value="PAP2/HPO"/>
</dbReference>
<keyword evidence="5" id="KW-0378">Hydrolase</keyword>
<feature type="transmembrane region" description="Helical" evidence="10">
    <location>
        <begin position="156"/>
        <end position="175"/>
    </location>
</feature>
<dbReference type="Gene3D" id="1.20.144.10">
    <property type="entry name" value="Phosphatidic acid phosphatase type 2/haloperoxidase"/>
    <property type="match status" value="1"/>
</dbReference>
<feature type="transmembrane region" description="Helical" evidence="10">
    <location>
        <begin position="131"/>
        <end position="149"/>
    </location>
</feature>
<dbReference type="SMART" id="SM00014">
    <property type="entry name" value="acidPPc"/>
    <property type="match status" value="1"/>
</dbReference>
<evidence type="ECO:0000256" key="4">
    <source>
        <dbReference type="ARBA" id="ARBA00022692"/>
    </source>
</evidence>